<comment type="caution">
    <text evidence="4">The sequence shown here is derived from an EMBL/GenBank/DDBJ whole genome shotgun (WGS) entry which is preliminary data.</text>
</comment>
<evidence type="ECO:0000256" key="1">
    <source>
        <dbReference type="ARBA" id="ARBA00022723"/>
    </source>
</evidence>
<evidence type="ECO:0000256" key="2">
    <source>
        <dbReference type="ARBA" id="ARBA00022801"/>
    </source>
</evidence>
<dbReference type="PANTHER" id="PTHR45953:SF1">
    <property type="entry name" value="IDURONATE 2-SULFATASE"/>
    <property type="match status" value="1"/>
</dbReference>
<dbReference type="EMBL" id="SADE01000004">
    <property type="protein sequence ID" value="RVU34245.1"/>
    <property type="molecule type" value="Genomic_DNA"/>
</dbReference>
<dbReference type="AlphaFoldDB" id="A0A437QI94"/>
<dbReference type="GO" id="GO:0046872">
    <property type="term" value="F:metal ion binding"/>
    <property type="evidence" value="ECO:0007669"/>
    <property type="project" value="UniProtKB-KW"/>
</dbReference>
<accession>A0A437QI94</accession>
<keyword evidence="1" id="KW-0479">Metal-binding</keyword>
<organism evidence="4 5">
    <name type="scientific">Hwanghaeella grinnelliae</name>
    <dbReference type="NCBI Taxonomy" id="2500179"/>
    <lineage>
        <taxon>Bacteria</taxon>
        <taxon>Pseudomonadati</taxon>
        <taxon>Pseudomonadota</taxon>
        <taxon>Alphaproteobacteria</taxon>
        <taxon>Rhodospirillales</taxon>
        <taxon>Rhodospirillaceae</taxon>
        <taxon>Hwanghaeella</taxon>
    </lineage>
</organism>
<evidence type="ECO:0000313" key="4">
    <source>
        <dbReference type="EMBL" id="RVU34245.1"/>
    </source>
</evidence>
<evidence type="ECO:0000313" key="5">
    <source>
        <dbReference type="Proteomes" id="UP000287447"/>
    </source>
</evidence>
<dbReference type="PANTHER" id="PTHR45953">
    <property type="entry name" value="IDURONATE 2-SULFATASE"/>
    <property type="match status" value="1"/>
</dbReference>
<dbReference type="Gene3D" id="3.40.720.10">
    <property type="entry name" value="Alkaline Phosphatase, subunit A"/>
    <property type="match status" value="1"/>
</dbReference>
<dbReference type="CDD" id="cd16028">
    <property type="entry name" value="PMH"/>
    <property type="match status" value="1"/>
</dbReference>
<reference evidence="5" key="1">
    <citation type="submission" date="2019-01" db="EMBL/GenBank/DDBJ databases">
        <title>Gri0909 isolated from a small marine red alga.</title>
        <authorList>
            <person name="Kim J."/>
            <person name="Jeong S.E."/>
            <person name="Jeon C.O."/>
        </authorList>
    </citation>
    <scope>NUCLEOTIDE SEQUENCE [LARGE SCALE GENOMIC DNA]</scope>
    <source>
        <strain evidence="5">Gri0909</strain>
    </source>
</reference>
<dbReference type="OrthoDB" id="9795675at2"/>
<proteinExistence type="predicted"/>
<dbReference type="InterPro" id="IPR000917">
    <property type="entry name" value="Sulfatase_N"/>
</dbReference>
<dbReference type="InterPro" id="IPR017850">
    <property type="entry name" value="Alkaline_phosphatase_core_sf"/>
</dbReference>
<protein>
    <recommendedName>
        <fullName evidence="3">Sulfatase N-terminal domain-containing protein</fullName>
    </recommendedName>
</protein>
<name>A0A437QI94_9PROT</name>
<dbReference type="Pfam" id="PF00884">
    <property type="entry name" value="Sulfatase"/>
    <property type="match status" value="1"/>
</dbReference>
<dbReference type="Proteomes" id="UP000287447">
    <property type="component" value="Unassembled WGS sequence"/>
</dbReference>
<dbReference type="GO" id="GO:0008484">
    <property type="term" value="F:sulfuric ester hydrolase activity"/>
    <property type="evidence" value="ECO:0007669"/>
    <property type="project" value="TreeGrafter"/>
</dbReference>
<keyword evidence="5" id="KW-1185">Reference proteome</keyword>
<sequence length="525" mass="59233">MGSLKNILLVTFDQWRGDSLSAAGHPLLKTPHVDALAADGVYFKQHYTVTAPCGPSRASLLTGTYQHNHRSIRNGTPLDARFTNVALEMRKLGYDPALFGYTDISPDPRGMNTRDPVFNTYEGVLPGMSLVCRLDEDMGFWFADLKRKGYTLPERPFDIFLPVKNYPGAEDKGYSYSPPVFTSEDSNAAFLSDSAITYIDAQRGRPWFAHLSYISPHPPFIAPEPYNKRYDAKHVPPAKRAASANEEVSIHPYMQHQLEAMGLGTEEAIACYEGQKIACQDLTGKELDQIRATYYGMINQVEDSFQRVLEHLKEIGAYDDTLIVLTSDHGEMLGDHWMLGKSGFYDQAVHIPLIIRDPRPQADASRGRVVDAFTESVDVMPTILDLFGAAIPRQCDGAPLTAWLEGRTPGGWRQEVHHEYDFRDNVVRKAEGRLNLRSDECALSAIRDDKFKYVHFAALPPLLYDLAKDPDQLTNVAQDPAYAYVVAEYAQKMLSWRMMNDERVLTYAHIHEGLYEQPDDRHDHL</sequence>
<keyword evidence="2" id="KW-0378">Hydrolase</keyword>
<dbReference type="SUPFAM" id="SSF53649">
    <property type="entry name" value="Alkaline phosphatase-like"/>
    <property type="match status" value="1"/>
</dbReference>
<dbReference type="GO" id="GO:0005737">
    <property type="term" value="C:cytoplasm"/>
    <property type="evidence" value="ECO:0007669"/>
    <property type="project" value="TreeGrafter"/>
</dbReference>
<feature type="domain" description="Sulfatase N-terminal" evidence="3">
    <location>
        <begin position="5"/>
        <end position="389"/>
    </location>
</feature>
<gene>
    <name evidence="4" type="ORF">EOI86_21215</name>
</gene>
<evidence type="ECO:0000259" key="3">
    <source>
        <dbReference type="Pfam" id="PF00884"/>
    </source>
</evidence>